<dbReference type="EMBL" id="QAOK01000014">
    <property type="protein sequence ID" value="PTQ80673.1"/>
    <property type="molecule type" value="Genomic_DNA"/>
</dbReference>
<dbReference type="PIRSF" id="PIRSF024492">
    <property type="entry name" value="UCP024492"/>
    <property type="match status" value="1"/>
</dbReference>
<evidence type="ECO:0000313" key="2">
    <source>
        <dbReference type="Proteomes" id="UP000244152"/>
    </source>
</evidence>
<dbReference type="OrthoDB" id="9789109at2"/>
<dbReference type="Proteomes" id="UP000244152">
    <property type="component" value="Unassembled WGS sequence"/>
</dbReference>
<dbReference type="Pfam" id="PF04343">
    <property type="entry name" value="DUF488"/>
    <property type="match status" value="1"/>
</dbReference>
<sequence>MEATANSMKDSFGAEPLICTIGHSTHPLEEFVNLLKKNEVTHLLDVRTVPRSRHNPQFNKETLPDSLRAAGIKYTHLPGLGGLRRARKDSINEGWRNASFRGYADYMQTQEFVENVNQVIELAAHDCCALMCAEAVPWRCHRSLIADALVVRGVRVEDIIDNHGRKPHSLTPWAQTDGLKIFYPAQQGRLI</sequence>
<gene>
    <name evidence="1" type="ORF">C8R21_11418</name>
</gene>
<proteinExistence type="predicted"/>
<comment type="caution">
    <text evidence="1">The sequence shown here is derived from an EMBL/GenBank/DDBJ whole genome shotgun (WGS) entry which is preliminary data.</text>
</comment>
<accession>A0A2T5IA20</accession>
<name>A0A2T5IA20_9PROT</name>
<dbReference type="PANTHER" id="PTHR39337:SF1">
    <property type="entry name" value="BLR5642 PROTEIN"/>
    <property type="match status" value="1"/>
</dbReference>
<reference evidence="1 2" key="1">
    <citation type="submission" date="2018-04" db="EMBL/GenBank/DDBJ databases">
        <title>Active sludge and wastewater microbial communities from Klosterneuburg, Austria.</title>
        <authorList>
            <person name="Wagner M."/>
        </authorList>
    </citation>
    <scope>NUCLEOTIDE SEQUENCE [LARGE SCALE GENOMIC DNA]</scope>
    <source>
        <strain evidence="1 2">Nl12</strain>
    </source>
</reference>
<dbReference type="AlphaFoldDB" id="A0A2T5IA20"/>
<dbReference type="InterPro" id="IPR014519">
    <property type="entry name" value="UCP024492"/>
</dbReference>
<evidence type="ECO:0000313" key="1">
    <source>
        <dbReference type="EMBL" id="PTQ80673.1"/>
    </source>
</evidence>
<protein>
    <submittedName>
        <fullName evidence="1">Uncharacterized protein DUF488</fullName>
    </submittedName>
</protein>
<organism evidence="1 2">
    <name type="scientific">Nitrosospira multiformis</name>
    <dbReference type="NCBI Taxonomy" id="1231"/>
    <lineage>
        <taxon>Bacteria</taxon>
        <taxon>Pseudomonadati</taxon>
        <taxon>Pseudomonadota</taxon>
        <taxon>Betaproteobacteria</taxon>
        <taxon>Nitrosomonadales</taxon>
        <taxon>Nitrosomonadaceae</taxon>
        <taxon>Nitrosospira</taxon>
    </lineage>
</organism>
<dbReference type="PANTHER" id="PTHR39337">
    <property type="entry name" value="BLR5642 PROTEIN"/>
    <property type="match status" value="1"/>
</dbReference>
<dbReference type="InterPro" id="IPR007438">
    <property type="entry name" value="DUF488"/>
</dbReference>